<evidence type="ECO:0000313" key="2">
    <source>
        <dbReference type="EMBL" id="KAA1135447.1"/>
    </source>
</evidence>
<proteinExistence type="predicted"/>
<evidence type="ECO:0000256" key="1">
    <source>
        <dbReference type="SAM" id="MobiDB-lite"/>
    </source>
</evidence>
<gene>
    <name evidence="2" type="ORF">PGTUg99_025708</name>
</gene>
<dbReference type="EMBL" id="VDEP01000039">
    <property type="protein sequence ID" value="KAA1135447.1"/>
    <property type="molecule type" value="Genomic_DNA"/>
</dbReference>
<sequence>MRARFFGCSNFVWLDRVEQNPPTQSKEETKTNNQPHKNTPNPIPIHTENAGAFVTHNRPSYASPVSLFQDQLLVAAGEGFLPASFECCCLHHLSRSIPISLSQTPLIRYQCSLTPAPPVVSPRGSSEKLGAPIEEQNFPPKHRLTNKRALLVSIPRKPNNIRLFSFAPNHNFLLHLPTSAVPSILSACSQ</sequence>
<evidence type="ECO:0000313" key="3">
    <source>
        <dbReference type="Proteomes" id="UP000325313"/>
    </source>
</evidence>
<dbReference type="AlphaFoldDB" id="A0A5B0SC84"/>
<reference evidence="2 3" key="1">
    <citation type="submission" date="2019-05" db="EMBL/GenBank/DDBJ databases">
        <title>Emergence of the Ug99 lineage of the wheat stem rust pathogen through somatic hybridization.</title>
        <authorList>
            <person name="Li F."/>
            <person name="Upadhyaya N.M."/>
            <person name="Sperschneider J."/>
            <person name="Matny O."/>
            <person name="Nguyen-Phuc H."/>
            <person name="Mago R."/>
            <person name="Raley C."/>
            <person name="Miller M.E."/>
            <person name="Silverstein K.A.T."/>
            <person name="Henningsen E."/>
            <person name="Hirsch C.D."/>
            <person name="Visser B."/>
            <person name="Pretorius Z.A."/>
            <person name="Steffenson B.J."/>
            <person name="Schwessinger B."/>
            <person name="Dodds P.N."/>
            <person name="Figueroa M."/>
        </authorList>
    </citation>
    <scope>NUCLEOTIDE SEQUENCE [LARGE SCALE GENOMIC DNA]</scope>
    <source>
        <strain evidence="2 3">Ug99</strain>
    </source>
</reference>
<accession>A0A5B0SC84</accession>
<comment type="caution">
    <text evidence="2">The sequence shown here is derived from an EMBL/GenBank/DDBJ whole genome shotgun (WGS) entry which is preliminary data.</text>
</comment>
<feature type="compositionally biased region" description="Polar residues" evidence="1">
    <location>
        <begin position="31"/>
        <end position="40"/>
    </location>
</feature>
<feature type="region of interest" description="Disordered" evidence="1">
    <location>
        <begin position="19"/>
        <end position="42"/>
    </location>
</feature>
<name>A0A5B0SC84_PUCGR</name>
<protein>
    <submittedName>
        <fullName evidence="2">Uncharacterized protein</fullName>
    </submittedName>
</protein>
<organism evidence="2 3">
    <name type="scientific">Puccinia graminis f. sp. tritici</name>
    <dbReference type="NCBI Taxonomy" id="56615"/>
    <lineage>
        <taxon>Eukaryota</taxon>
        <taxon>Fungi</taxon>
        <taxon>Dikarya</taxon>
        <taxon>Basidiomycota</taxon>
        <taxon>Pucciniomycotina</taxon>
        <taxon>Pucciniomycetes</taxon>
        <taxon>Pucciniales</taxon>
        <taxon>Pucciniaceae</taxon>
        <taxon>Puccinia</taxon>
    </lineage>
</organism>
<dbReference type="Proteomes" id="UP000325313">
    <property type="component" value="Unassembled WGS sequence"/>
</dbReference>